<comment type="subcellular location">
    <subcellularLocation>
        <location evidence="1">Membrane</location>
        <topology evidence="1">Multi-pass membrane protein</topology>
    </subcellularLocation>
</comment>
<dbReference type="SUPFAM" id="SSF144091">
    <property type="entry name" value="Rhomboid-like"/>
    <property type="match status" value="1"/>
</dbReference>
<feature type="domain" description="Peptidase S54 rhomboid" evidence="10">
    <location>
        <begin position="384"/>
        <end position="527"/>
    </location>
</feature>
<dbReference type="InterPro" id="IPR035952">
    <property type="entry name" value="Rhomboid-like_sf"/>
</dbReference>
<sequence>MSCSFGVNWFRSSAQIVVRQLAKPCGRLTLGAAPTSRCFSIWQSQTRNQEQLIGSRQKHPTNDSSRRLPNLRAGARTFKVRNVLITSYIGLPADYRDEEGLPFRSTDLEADEIVKVFGPYMATETGNKLLRILHGRRVAGTLDDPTLEVHTARYSKEQKRVALAYLRRSVTVDEVLNAGLRAEEELAKLEESLEGETNIQGVTIRKPSEKSGNVYGRGVFDVIREQNEAKRLAEEEAERLLKEEKRRKEEEEMAKMSPKELEAYVESKKGLTGRKPSAKMQAYIEAAQSKLEVPPEMSKWERIGPSAVVVFLVSGLFVAYAAYYRPLKRSDRLFPDIPPAAATVGALILANVGVYALWKVPRLWPMLNKYFLVVPATPKALGVYGAMFSHQGFSHLAINMGVLWMVGTAYYDEVGRGDFLATYFTSGAMGFLGTLTWTVLRNHLHLTSLGASGAVYGLVGAYFWMYRFEGFKLLGLPPDPSNGIPGLAFIGLLISLNITAMFSKSAGWDVTSHMVGIATGMVAGHLMEKKKEAKRLAQEKLTTGETKVGAIIPAKTVKEM</sequence>
<keyword evidence="3 9" id="KW-0812">Transmembrane</keyword>
<name>A0AA40CCL0_9PEZI</name>
<dbReference type="EMBL" id="JAULSU010000001">
    <property type="protein sequence ID" value="KAK0633487.1"/>
    <property type="molecule type" value="Genomic_DNA"/>
</dbReference>
<dbReference type="Proteomes" id="UP001175000">
    <property type="component" value="Unassembled WGS sequence"/>
</dbReference>
<dbReference type="AlphaFoldDB" id="A0AA40CCL0"/>
<evidence type="ECO:0000256" key="5">
    <source>
        <dbReference type="ARBA" id="ARBA00022989"/>
    </source>
</evidence>
<keyword evidence="6 9" id="KW-0472">Membrane</keyword>
<evidence type="ECO:0000259" key="10">
    <source>
        <dbReference type="Pfam" id="PF01694"/>
    </source>
</evidence>
<keyword evidence="4" id="KW-0378">Hydrolase</keyword>
<reference evidence="11" key="1">
    <citation type="submission" date="2023-06" db="EMBL/GenBank/DDBJ databases">
        <title>Genome-scale phylogeny and comparative genomics of the fungal order Sordariales.</title>
        <authorList>
            <consortium name="Lawrence Berkeley National Laboratory"/>
            <person name="Hensen N."/>
            <person name="Bonometti L."/>
            <person name="Westerberg I."/>
            <person name="Brannstrom I.O."/>
            <person name="Guillou S."/>
            <person name="Cros-Aarteil S."/>
            <person name="Calhoun S."/>
            <person name="Haridas S."/>
            <person name="Kuo A."/>
            <person name="Mondo S."/>
            <person name="Pangilinan J."/>
            <person name="Riley R."/>
            <person name="Labutti K."/>
            <person name="Andreopoulos B."/>
            <person name="Lipzen A."/>
            <person name="Chen C."/>
            <person name="Yanf M."/>
            <person name="Daum C."/>
            <person name="Ng V."/>
            <person name="Clum A."/>
            <person name="Steindorff A."/>
            <person name="Ohm R."/>
            <person name="Martin F."/>
            <person name="Silar P."/>
            <person name="Natvig D."/>
            <person name="Lalanne C."/>
            <person name="Gautier V."/>
            <person name="Ament-Velasquez S.L."/>
            <person name="Kruys A."/>
            <person name="Hutchinson M.I."/>
            <person name="Powell A.J."/>
            <person name="Barry K."/>
            <person name="Miller A.N."/>
            <person name="Grigoriev I.V."/>
            <person name="Debuchy R."/>
            <person name="Gladieux P."/>
            <person name="Thoren M.H."/>
            <person name="Johannesson H."/>
        </authorList>
    </citation>
    <scope>NUCLEOTIDE SEQUENCE</scope>
    <source>
        <strain evidence="11">CBS 606.72</strain>
    </source>
</reference>
<feature type="region of interest" description="Disordered" evidence="8">
    <location>
        <begin position="50"/>
        <end position="70"/>
    </location>
</feature>
<dbReference type="PANTHER" id="PTHR43731">
    <property type="entry name" value="RHOMBOID PROTEASE"/>
    <property type="match status" value="1"/>
</dbReference>
<feature type="transmembrane region" description="Helical" evidence="9">
    <location>
        <begin position="420"/>
        <end position="440"/>
    </location>
</feature>
<comment type="caution">
    <text evidence="11">The sequence shown here is derived from an EMBL/GenBank/DDBJ whole genome shotgun (WGS) entry which is preliminary data.</text>
</comment>
<gene>
    <name evidence="11" type="ORF">B0T14DRAFT_506969</name>
</gene>
<evidence type="ECO:0000256" key="9">
    <source>
        <dbReference type="SAM" id="Phobius"/>
    </source>
</evidence>
<dbReference type="InterPro" id="IPR022764">
    <property type="entry name" value="Peptidase_S54_rhomboid_dom"/>
</dbReference>
<organism evidence="11 12">
    <name type="scientific">Immersiella caudata</name>
    <dbReference type="NCBI Taxonomy" id="314043"/>
    <lineage>
        <taxon>Eukaryota</taxon>
        <taxon>Fungi</taxon>
        <taxon>Dikarya</taxon>
        <taxon>Ascomycota</taxon>
        <taxon>Pezizomycotina</taxon>
        <taxon>Sordariomycetes</taxon>
        <taxon>Sordariomycetidae</taxon>
        <taxon>Sordariales</taxon>
        <taxon>Lasiosphaeriaceae</taxon>
        <taxon>Immersiella</taxon>
    </lineage>
</organism>
<feature type="transmembrane region" description="Helical" evidence="9">
    <location>
        <begin position="446"/>
        <end position="465"/>
    </location>
</feature>
<evidence type="ECO:0000256" key="2">
    <source>
        <dbReference type="ARBA" id="ARBA00009045"/>
    </source>
</evidence>
<feature type="transmembrane region" description="Helical" evidence="9">
    <location>
        <begin position="337"/>
        <end position="358"/>
    </location>
</feature>
<dbReference type="Pfam" id="PF01694">
    <property type="entry name" value="Rhomboid"/>
    <property type="match status" value="1"/>
</dbReference>
<keyword evidence="7" id="KW-0175">Coiled coil</keyword>
<feature type="transmembrane region" description="Helical" evidence="9">
    <location>
        <begin position="370"/>
        <end position="387"/>
    </location>
</feature>
<proteinExistence type="inferred from homology"/>
<accession>A0AA40CCL0</accession>
<dbReference type="InterPro" id="IPR050925">
    <property type="entry name" value="Rhomboid_protease_S54"/>
</dbReference>
<comment type="similarity">
    <text evidence="2">Belongs to the peptidase S54 family.</text>
</comment>
<feature type="transmembrane region" description="Helical" evidence="9">
    <location>
        <begin position="307"/>
        <end position="325"/>
    </location>
</feature>
<evidence type="ECO:0000256" key="1">
    <source>
        <dbReference type="ARBA" id="ARBA00004141"/>
    </source>
</evidence>
<evidence type="ECO:0000256" key="4">
    <source>
        <dbReference type="ARBA" id="ARBA00022801"/>
    </source>
</evidence>
<dbReference type="GO" id="GO:0016020">
    <property type="term" value="C:membrane"/>
    <property type="evidence" value="ECO:0007669"/>
    <property type="project" value="UniProtKB-SubCell"/>
</dbReference>
<evidence type="ECO:0000256" key="8">
    <source>
        <dbReference type="SAM" id="MobiDB-lite"/>
    </source>
</evidence>
<keyword evidence="12" id="KW-1185">Reference proteome</keyword>
<dbReference type="Gene3D" id="1.20.1540.10">
    <property type="entry name" value="Rhomboid-like"/>
    <property type="match status" value="1"/>
</dbReference>
<dbReference type="GO" id="GO:0004252">
    <property type="term" value="F:serine-type endopeptidase activity"/>
    <property type="evidence" value="ECO:0007669"/>
    <property type="project" value="InterPro"/>
</dbReference>
<dbReference type="GO" id="GO:0006465">
    <property type="term" value="P:signal peptide processing"/>
    <property type="evidence" value="ECO:0007669"/>
    <property type="project" value="TreeGrafter"/>
</dbReference>
<feature type="coiled-coil region" evidence="7">
    <location>
        <begin position="223"/>
        <end position="254"/>
    </location>
</feature>
<feature type="transmembrane region" description="Helical" evidence="9">
    <location>
        <begin position="486"/>
        <end position="504"/>
    </location>
</feature>
<evidence type="ECO:0000313" key="11">
    <source>
        <dbReference type="EMBL" id="KAK0633487.1"/>
    </source>
</evidence>
<evidence type="ECO:0000256" key="3">
    <source>
        <dbReference type="ARBA" id="ARBA00022692"/>
    </source>
</evidence>
<evidence type="ECO:0000313" key="12">
    <source>
        <dbReference type="Proteomes" id="UP001175000"/>
    </source>
</evidence>
<evidence type="ECO:0000256" key="7">
    <source>
        <dbReference type="SAM" id="Coils"/>
    </source>
</evidence>
<protein>
    <recommendedName>
        <fullName evidence="10">Peptidase S54 rhomboid domain-containing protein</fullName>
    </recommendedName>
</protein>
<evidence type="ECO:0000256" key="6">
    <source>
        <dbReference type="ARBA" id="ARBA00023136"/>
    </source>
</evidence>
<keyword evidence="5 9" id="KW-1133">Transmembrane helix</keyword>
<dbReference type="PANTHER" id="PTHR43731:SF14">
    <property type="entry name" value="PRESENILIN-ASSOCIATED RHOMBOID-LIKE PROTEIN, MITOCHONDRIAL"/>
    <property type="match status" value="1"/>
</dbReference>